<dbReference type="EMBL" id="CADCVS010000217">
    <property type="protein sequence ID" value="CAA9494920.1"/>
    <property type="molecule type" value="Genomic_DNA"/>
</dbReference>
<dbReference type="AlphaFoldDB" id="A0A6J4SJ97"/>
<evidence type="ECO:0000256" key="1">
    <source>
        <dbReference type="SAM" id="MobiDB-lite"/>
    </source>
</evidence>
<proteinExistence type="predicted"/>
<name>A0A6J4SJ97_9ACTN</name>
<feature type="compositionally biased region" description="Basic and acidic residues" evidence="1">
    <location>
        <begin position="26"/>
        <end position="54"/>
    </location>
</feature>
<feature type="compositionally biased region" description="Basic residues" evidence="1">
    <location>
        <begin position="65"/>
        <end position="78"/>
    </location>
</feature>
<accession>A0A6J4SJ97</accession>
<feature type="non-terminal residue" evidence="2">
    <location>
        <position position="78"/>
    </location>
</feature>
<organism evidence="2">
    <name type="scientific">uncultured Solirubrobacteraceae bacterium</name>
    <dbReference type="NCBI Taxonomy" id="1162706"/>
    <lineage>
        <taxon>Bacteria</taxon>
        <taxon>Bacillati</taxon>
        <taxon>Actinomycetota</taxon>
        <taxon>Thermoleophilia</taxon>
        <taxon>Solirubrobacterales</taxon>
        <taxon>Solirubrobacteraceae</taxon>
        <taxon>environmental samples</taxon>
    </lineage>
</organism>
<protein>
    <submittedName>
        <fullName evidence="2">Uncharacterized protein</fullName>
    </submittedName>
</protein>
<feature type="region of interest" description="Disordered" evidence="1">
    <location>
        <begin position="1"/>
        <end position="78"/>
    </location>
</feature>
<feature type="non-terminal residue" evidence="2">
    <location>
        <position position="1"/>
    </location>
</feature>
<gene>
    <name evidence="2" type="ORF">AVDCRST_MAG30-1599</name>
</gene>
<reference evidence="2" key="1">
    <citation type="submission" date="2020-02" db="EMBL/GenBank/DDBJ databases">
        <authorList>
            <person name="Meier V. D."/>
        </authorList>
    </citation>
    <scope>NUCLEOTIDE SEQUENCE</scope>
    <source>
        <strain evidence="2">AVDCRST_MAG30</strain>
    </source>
</reference>
<feature type="compositionally biased region" description="Pro residues" evidence="1">
    <location>
        <begin position="1"/>
        <end position="11"/>
    </location>
</feature>
<evidence type="ECO:0000313" key="2">
    <source>
        <dbReference type="EMBL" id="CAA9494920.1"/>
    </source>
</evidence>
<sequence>VASSLAPPPRVPGHAGGRDRHARGLLPRDGRGRVRPARGDPRPGAADDARELRARRVGLPGPRSGARRAAPRPRRADL</sequence>